<organism evidence="1 2">
    <name type="scientific">Quillaja saponaria</name>
    <name type="common">Soap bark tree</name>
    <dbReference type="NCBI Taxonomy" id="32244"/>
    <lineage>
        <taxon>Eukaryota</taxon>
        <taxon>Viridiplantae</taxon>
        <taxon>Streptophyta</taxon>
        <taxon>Embryophyta</taxon>
        <taxon>Tracheophyta</taxon>
        <taxon>Spermatophyta</taxon>
        <taxon>Magnoliopsida</taxon>
        <taxon>eudicotyledons</taxon>
        <taxon>Gunneridae</taxon>
        <taxon>Pentapetalae</taxon>
        <taxon>rosids</taxon>
        <taxon>fabids</taxon>
        <taxon>Fabales</taxon>
        <taxon>Quillajaceae</taxon>
        <taxon>Quillaja</taxon>
    </lineage>
</organism>
<accession>A0AAD7M1Z8</accession>
<dbReference type="AlphaFoldDB" id="A0AAD7M1Z8"/>
<comment type="caution">
    <text evidence="1">The sequence shown here is derived from an EMBL/GenBank/DDBJ whole genome shotgun (WGS) entry which is preliminary data.</text>
</comment>
<name>A0AAD7M1Z8_QUISA</name>
<dbReference type="Proteomes" id="UP001163823">
    <property type="component" value="Chromosome 5"/>
</dbReference>
<keyword evidence="2" id="KW-1185">Reference proteome</keyword>
<protein>
    <submittedName>
        <fullName evidence="1">Uncharacterized protein</fullName>
    </submittedName>
</protein>
<gene>
    <name evidence="1" type="ORF">O6P43_012357</name>
</gene>
<dbReference type="EMBL" id="JARAOO010000005">
    <property type="protein sequence ID" value="KAJ7968222.1"/>
    <property type="molecule type" value="Genomic_DNA"/>
</dbReference>
<sequence length="96" mass="10888">MWNQIPWTELQASLKGNNKCTALDANKQNRNHHCTIKMVTISTIPPASEPPQGGNKIEIRKSFVALFSMLQGSWVWHFALTVCSTFLKLRKLFSSI</sequence>
<dbReference type="KEGG" id="qsa:O6P43_012357"/>
<reference evidence="1" key="1">
    <citation type="journal article" date="2023" name="Science">
        <title>Elucidation of the pathway for biosynthesis of saponin adjuvants from the soapbark tree.</title>
        <authorList>
            <person name="Reed J."/>
            <person name="Orme A."/>
            <person name="El-Demerdash A."/>
            <person name="Owen C."/>
            <person name="Martin L.B.B."/>
            <person name="Misra R.C."/>
            <person name="Kikuchi S."/>
            <person name="Rejzek M."/>
            <person name="Martin A.C."/>
            <person name="Harkess A."/>
            <person name="Leebens-Mack J."/>
            <person name="Louveau T."/>
            <person name="Stephenson M.J."/>
            <person name="Osbourn A."/>
        </authorList>
    </citation>
    <scope>NUCLEOTIDE SEQUENCE</scope>
    <source>
        <strain evidence="1">S10</strain>
    </source>
</reference>
<evidence type="ECO:0000313" key="2">
    <source>
        <dbReference type="Proteomes" id="UP001163823"/>
    </source>
</evidence>
<proteinExistence type="predicted"/>
<evidence type="ECO:0000313" key="1">
    <source>
        <dbReference type="EMBL" id="KAJ7968222.1"/>
    </source>
</evidence>